<dbReference type="AlphaFoldDB" id="A0A151X696"/>
<dbReference type="Proteomes" id="UP000075809">
    <property type="component" value="Unassembled WGS sequence"/>
</dbReference>
<organism evidence="2 3">
    <name type="scientific">Mycetomoellerius zeteki</name>
    <dbReference type="NCBI Taxonomy" id="64791"/>
    <lineage>
        <taxon>Eukaryota</taxon>
        <taxon>Metazoa</taxon>
        <taxon>Ecdysozoa</taxon>
        <taxon>Arthropoda</taxon>
        <taxon>Hexapoda</taxon>
        <taxon>Insecta</taxon>
        <taxon>Pterygota</taxon>
        <taxon>Neoptera</taxon>
        <taxon>Endopterygota</taxon>
        <taxon>Hymenoptera</taxon>
        <taxon>Apocrita</taxon>
        <taxon>Aculeata</taxon>
        <taxon>Formicoidea</taxon>
        <taxon>Formicidae</taxon>
        <taxon>Myrmicinae</taxon>
        <taxon>Mycetomoellerius</taxon>
    </lineage>
</organism>
<evidence type="ECO:0000256" key="1">
    <source>
        <dbReference type="SAM" id="Phobius"/>
    </source>
</evidence>
<name>A0A151X696_9HYME</name>
<reference evidence="2 3" key="1">
    <citation type="submission" date="2015-09" db="EMBL/GenBank/DDBJ databases">
        <title>Trachymyrmex zeteki WGS genome.</title>
        <authorList>
            <person name="Nygaard S."/>
            <person name="Hu H."/>
            <person name="Boomsma J."/>
            <person name="Zhang G."/>
        </authorList>
    </citation>
    <scope>NUCLEOTIDE SEQUENCE [LARGE SCALE GENOMIC DNA]</scope>
    <source>
        <strain evidence="2">Tzet28-1</strain>
        <tissue evidence="2">Whole body</tissue>
    </source>
</reference>
<evidence type="ECO:0000313" key="2">
    <source>
        <dbReference type="EMBL" id="KYQ55925.1"/>
    </source>
</evidence>
<protein>
    <submittedName>
        <fullName evidence="2">Uncharacterized protein</fullName>
    </submittedName>
</protein>
<proteinExistence type="predicted"/>
<evidence type="ECO:0000313" key="3">
    <source>
        <dbReference type="Proteomes" id="UP000075809"/>
    </source>
</evidence>
<keyword evidence="3" id="KW-1185">Reference proteome</keyword>
<sequence>MYTLRRYGTSGEAAVSRAATRFRLQIPLAGRNAWITPPSRAAPYADFPISLARKFLGWSKNSAARKRRKRSGYGRLILHPSRNSGRSDLSAWTAREISSRDIYRSGLATLETIATPDLSSYFTITSRCARNYAHPSLFLVMLFSRGRRLIRTLIRDDLSGLDQPAGGPREHRAGCSRAALRNVPSSRLTSLSSLLHPGEVFSVGAELHRPLCILHPEHILQDERGCGFEETKRFARDKRICFTAMAPSEERGQRGGRDLNSVVVVSSHNGRIAKLAMLQGHCAVLQSLLHSSIISIYRNPDETLALSTATARLESDRQRSEQQKTHVVKDVQVFKFCKLYNNEKAQVAYLIFVLFFAGAQEYHRIPYESLFYLAGHSDIPVLNLVAQTHFGAFFASLSFFFIYLIQNPMAYWFSGFSSRKFKFFKAYPNLNIRSFAVGNDALPVLSTCTCLTRPGVRPIVFHDSLGILFVWKISSDTYSLKLKNITRHNLLPTTCQSIEYVARDVSPGMSCGR</sequence>
<keyword evidence="1" id="KW-1133">Transmembrane helix</keyword>
<dbReference type="EMBL" id="KQ982482">
    <property type="protein sequence ID" value="KYQ55925.1"/>
    <property type="molecule type" value="Genomic_DNA"/>
</dbReference>
<keyword evidence="1" id="KW-0812">Transmembrane</keyword>
<keyword evidence="1" id="KW-0472">Membrane</keyword>
<gene>
    <name evidence="2" type="ORF">ALC60_05207</name>
</gene>
<feature type="transmembrane region" description="Helical" evidence="1">
    <location>
        <begin position="385"/>
        <end position="405"/>
    </location>
</feature>
<accession>A0A151X696</accession>